<reference evidence="4 5" key="1">
    <citation type="journal article" date="2010" name="Stand. Genomic Sci.">
        <title>Complete genome sequence of Spirosoma linguale type strain (1).</title>
        <authorList>
            <person name="Lail K."/>
            <person name="Sikorski J."/>
            <person name="Saunders E."/>
            <person name="Lapidus A."/>
            <person name="Glavina Del Rio T."/>
            <person name="Copeland A."/>
            <person name="Tice H."/>
            <person name="Cheng J.-F."/>
            <person name="Lucas S."/>
            <person name="Nolan M."/>
            <person name="Bruce D."/>
            <person name="Goodwin L."/>
            <person name="Pitluck S."/>
            <person name="Ivanova N."/>
            <person name="Mavromatis K."/>
            <person name="Ovchinnikova G."/>
            <person name="Pati A."/>
            <person name="Chen A."/>
            <person name="Palaniappan K."/>
            <person name="Land M."/>
            <person name="Hauser L."/>
            <person name="Chang Y.-J."/>
            <person name="Jeffries C.D."/>
            <person name="Chain P."/>
            <person name="Brettin T."/>
            <person name="Detter J.C."/>
            <person name="Schuetze A."/>
            <person name="Rohde M."/>
            <person name="Tindall B.J."/>
            <person name="Goeker M."/>
            <person name="Bristow J."/>
            <person name="Eisen J.A."/>
            <person name="Markowitz V."/>
            <person name="Hugenholtz P."/>
            <person name="Kyrpides N.C."/>
            <person name="Klenk H.-P."/>
            <person name="Chen F."/>
        </authorList>
    </citation>
    <scope>NUCLEOTIDE SEQUENCE [LARGE SCALE GENOMIC DNA]</scope>
    <source>
        <strain evidence="5">ATCC 33905 / DSM 74 / LMG 10896 / Claus 1</strain>
    </source>
</reference>
<keyword evidence="1" id="KW-0732">Signal</keyword>
<dbReference type="Pfam" id="PF12969">
    <property type="entry name" value="DUF3857"/>
    <property type="match status" value="1"/>
</dbReference>
<dbReference type="InterPro" id="IPR002931">
    <property type="entry name" value="Transglutaminase-like"/>
</dbReference>
<evidence type="ECO:0000259" key="2">
    <source>
        <dbReference type="Pfam" id="PF01841"/>
    </source>
</evidence>
<evidence type="ECO:0000259" key="3">
    <source>
        <dbReference type="Pfam" id="PF12969"/>
    </source>
</evidence>
<dbReference type="InterPro" id="IPR038765">
    <property type="entry name" value="Papain-like_cys_pep_sf"/>
</dbReference>
<proteinExistence type="predicted"/>
<dbReference type="STRING" id="504472.Slin_0428"/>
<dbReference type="Gene3D" id="2.60.40.3140">
    <property type="match status" value="1"/>
</dbReference>
<dbReference type="HOGENOM" id="CLU_026364_0_0_10"/>
<sequence length="678" mass="76334">MFSFLAYRHFPLPMILCLCFGLSVGLAQSAKEPDPAPVVKFGKISPDQFLTSSADSTAEAIVLYDYGEVTFENGSSELWMVSKFHVRVQIRKKSAYDRATIELLTRRGKSGQHELVSDFDGYTYNLTKGDVSIDRLTKAGHFTEKATDQFWIEKYTLPNVREGSIVDYQYTIRTPFGVSYNPKTWRFQQDVPVKWSEYRITIPDYFFYKVLQSGYIEMTVNKRESKTTDLFPGQPTASASAYRFAMKDVPAFRNEAYITTANDYMAKIEFELASYQVPSATGFISKNIAVGWDAMDKTLLDDPDFGGQINRTGFLRETAKALTGQGTDTLSRIKAAYNFIRQSIKWNDEASYWSKSIKKVFDAKKGDAGDINLMLIALLREMDIDANPVILSTRSHGRINESYALLKKFNYVVAHVSVGGKDVLLDATDPYLLPGMLPSHCLNGTGRLVHPTKARFLSLLPTERDVEVYNTRLVIDSNGDLSGSLSHSHGGYSAWSSRKLFAAVGKAKYLEGIQKEHASWQIEKAEFSGTDVTNGTFNEDYTVTIPEACSKAGDRLYLHPMLTEGRSVNPFRETERLYPVDFGVLIDETFSATYILPRGFQVEEMPKAVSMVLPENGGRFMYQVVADGDILQIISRISLRRTQYFAGEYGPLRELFSKIVAKHAEQIVLKRVTVAEKK</sequence>
<dbReference type="Pfam" id="PF01841">
    <property type="entry name" value="Transglut_core"/>
    <property type="match status" value="1"/>
</dbReference>
<dbReference type="SUPFAM" id="SSF54001">
    <property type="entry name" value="Cysteine proteinases"/>
    <property type="match status" value="1"/>
</dbReference>
<feature type="domain" description="Transglutaminase-like" evidence="2">
    <location>
        <begin position="317"/>
        <end position="398"/>
    </location>
</feature>
<dbReference type="EMBL" id="CP001769">
    <property type="protein sequence ID" value="ADB36492.1"/>
    <property type="molecule type" value="Genomic_DNA"/>
</dbReference>
<dbReference type="AlphaFoldDB" id="D2QED7"/>
<dbReference type="KEGG" id="sli:Slin_0428"/>
<protein>
    <submittedName>
        <fullName evidence="4">Transglutaminase domain protein</fullName>
    </submittedName>
</protein>
<dbReference type="eggNOG" id="COG1305">
    <property type="taxonomic scope" value="Bacteria"/>
</dbReference>
<keyword evidence="5" id="KW-1185">Reference proteome</keyword>
<evidence type="ECO:0000313" key="4">
    <source>
        <dbReference type="EMBL" id="ADB36492.1"/>
    </source>
</evidence>
<dbReference type="Gene3D" id="3.10.620.30">
    <property type="match status" value="1"/>
</dbReference>
<accession>D2QED7</accession>
<evidence type="ECO:0000313" key="5">
    <source>
        <dbReference type="Proteomes" id="UP000002028"/>
    </source>
</evidence>
<organism evidence="4 5">
    <name type="scientific">Spirosoma linguale (strain ATCC 33905 / DSM 74 / LMG 10896 / Claus 1)</name>
    <dbReference type="NCBI Taxonomy" id="504472"/>
    <lineage>
        <taxon>Bacteria</taxon>
        <taxon>Pseudomonadati</taxon>
        <taxon>Bacteroidota</taxon>
        <taxon>Cytophagia</taxon>
        <taxon>Cytophagales</taxon>
        <taxon>Cytophagaceae</taxon>
        <taxon>Spirosoma</taxon>
    </lineage>
</organism>
<feature type="signal peptide" evidence="1">
    <location>
        <begin position="1"/>
        <end position="29"/>
    </location>
</feature>
<gene>
    <name evidence="4" type="ordered locus">Slin_0428</name>
</gene>
<evidence type="ECO:0000256" key="1">
    <source>
        <dbReference type="SAM" id="SignalP"/>
    </source>
</evidence>
<name>D2QED7_SPILD</name>
<dbReference type="RefSeq" id="WP_012925044.1">
    <property type="nucleotide sequence ID" value="NC_013730.1"/>
</dbReference>
<dbReference type="InterPro" id="IPR024618">
    <property type="entry name" value="DUF3857"/>
</dbReference>
<dbReference type="Gene3D" id="2.60.120.1130">
    <property type="match status" value="1"/>
</dbReference>
<feature type="domain" description="DUF3857" evidence="3">
    <location>
        <begin position="155"/>
        <end position="219"/>
    </location>
</feature>
<dbReference type="Proteomes" id="UP000002028">
    <property type="component" value="Chromosome"/>
</dbReference>
<feature type="chain" id="PRO_5003035457" evidence="1">
    <location>
        <begin position="30"/>
        <end position="678"/>
    </location>
</feature>